<dbReference type="SUPFAM" id="SSF51556">
    <property type="entry name" value="Metallo-dependent hydrolases"/>
    <property type="match status" value="1"/>
</dbReference>
<dbReference type="Proteomes" id="UP001611383">
    <property type="component" value="Chromosome"/>
</dbReference>
<organism evidence="1 2">
    <name type="scientific">Archangium minus</name>
    <dbReference type="NCBI Taxonomy" id="83450"/>
    <lineage>
        <taxon>Bacteria</taxon>
        <taxon>Pseudomonadati</taxon>
        <taxon>Myxococcota</taxon>
        <taxon>Myxococcia</taxon>
        <taxon>Myxococcales</taxon>
        <taxon>Cystobacterineae</taxon>
        <taxon>Archangiaceae</taxon>
        <taxon>Archangium</taxon>
    </lineage>
</organism>
<dbReference type="PROSITE" id="PS51365">
    <property type="entry name" value="RENAL_DIPEPTIDASE_2"/>
    <property type="match status" value="1"/>
</dbReference>
<dbReference type="PANTHER" id="PTHR10443:SF12">
    <property type="entry name" value="DIPEPTIDASE"/>
    <property type="match status" value="1"/>
</dbReference>
<protein>
    <submittedName>
        <fullName evidence="1">Peptidase M19</fullName>
    </submittedName>
</protein>
<dbReference type="InterPro" id="IPR008257">
    <property type="entry name" value="Pept_M19"/>
</dbReference>
<proteinExistence type="predicted"/>
<dbReference type="EMBL" id="CP043494">
    <property type="protein sequence ID" value="WNG46714.1"/>
    <property type="molecule type" value="Genomic_DNA"/>
</dbReference>
<dbReference type="InterPro" id="IPR032466">
    <property type="entry name" value="Metal_Hydrolase"/>
</dbReference>
<dbReference type="CDD" id="cd01301">
    <property type="entry name" value="rDP_like"/>
    <property type="match status" value="1"/>
</dbReference>
<name>A0ABY9WU72_9BACT</name>
<sequence length="338" mass="37403">MALTTRDVLELHKRWCIADGHADSLMWNRDLCERSDEGHVDFPRLLEVGVKLQCFTVVTRGFPFIGGFEAFATLRGWPREARANEWTRALWQVDRLAEFCRRSNEQVRITTTGKALEENLAEGRLSAVIGIEGAHAIEGRVERVAELYQRGVRFMGLTHLSNNEAGGSSFPLMGNRPLSPLGQAVLEEMARVGMSVDVAHASERTLEDILAHPTARIFSSHTGVRGAGGGWRNLSDEVLRRIADRGGVVGIIFAPVYLGGDAIDDVVRHIEHALNVMGEAGVGLGSDYDGMVAMPKGIRDVTDLPKLTEVLLRRHPEALVERILGDNFRRYFRETLGA</sequence>
<dbReference type="RefSeq" id="WP_395823402.1">
    <property type="nucleotide sequence ID" value="NZ_CP043494.1"/>
</dbReference>
<reference evidence="1 2" key="1">
    <citation type="submission" date="2019-08" db="EMBL/GenBank/DDBJ databases">
        <title>Archangium and Cystobacter genomes.</title>
        <authorList>
            <person name="Chen I.-C.K."/>
            <person name="Wielgoss S."/>
        </authorList>
    </citation>
    <scope>NUCLEOTIDE SEQUENCE [LARGE SCALE GENOMIC DNA]</scope>
    <source>
        <strain evidence="1 2">Cbm 6</strain>
    </source>
</reference>
<dbReference type="Pfam" id="PF01244">
    <property type="entry name" value="Peptidase_M19"/>
    <property type="match status" value="1"/>
</dbReference>
<dbReference type="PANTHER" id="PTHR10443">
    <property type="entry name" value="MICROSOMAL DIPEPTIDASE"/>
    <property type="match status" value="1"/>
</dbReference>
<evidence type="ECO:0000313" key="2">
    <source>
        <dbReference type="Proteomes" id="UP001611383"/>
    </source>
</evidence>
<keyword evidence="2" id="KW-1185">Reference proteome</keyword>
<gene>
    <name evidence="1" type="ORF">F0U60_23295</name>
</gene>
<dbReference type="Gene3D" id="3.20.20.140">
    <property type="entry name" value="Metal-dependent hydrolases"/>
    <property type="match status" value="1"/>
</dbReference>
<evidence type="ECO:0000313" key="1">
    <source>
        <dbReference type="EMBL" id="WNG46714.1"/>
    </source>
</evidence>
<accession>A0ABY9WU72</accession>